<keyword evidence="8" id="KW-1185">Reference proteome</keyword>
<evidence type="ECO:0000313" key="8">
    <source>
        <dbReference type="Proteomes" id="UP000245946"/>
    </source>
</evidence>
<dbReference type="InterPro" id="IPR011011">
    <property type="entry name" value="Znf_FYVE_PHD"/>
</dbReference>
<evidence type="ECO:0000256" key="1">
    <source>
        <dbReference type="ARBA" id="ARBA00022723"/>
    </source>
</evidence>
<evidence type="ECO:0000313" key="7">
    <source>
        <dbReference type="EMBL" id="PWN94473.1"/>
    </source>
</evidence>
<dbReference type="InterPro" id="IPR013083">
    <property type="entry name" value="Znf_RING/FYVE/PHD"/>
</dbReference>
<sequence length="724" mass="76307">MPSLSVAEPNAAAPRKASGVSASSGLASHASGSSQRRTSSTLSKPVLGSAATVSLLRSSGESSYPSTAATSRATARSLAPFALRSTRASALTSTANAHAHAAKDAGEGDTDSLGALNSSRPSPWGAVPGFPLPRDLLADDARSIRSTSSRPRSELDFPSISMPNVASTSALGARASPAPSSAEAIRRLREGAPGGDRRFWLPDHHAAACGGCGMQFSTWRRRHHCRTCYLVFCASCASTMLPTRGANGLPGPPARTCDGCVKLLRDTGPSSMSRHRRARLDSTASSGPSALEKTDISAPLEASTHSPQAEFGANALFARSRGLPSTLSMGGMAGFGQDWDDERMSRPATPDMAAFRIDRRISEEEGVIAAATAPFRRGLGDEDKAPATPDEDLEQFMQRAPGEAAVEAAAQAASTSARQPVSGDAKAEGPAMSRTVPLLAFPTRSSDSAETAAGDGGDISPNTRSRLTSDAAAGLSSDARSRLVSDAALRAFRRSRLRTRTTLDDVHGARDGEDGSGSLGVSRRDSYFGVQGAGAGLEAVPAHGLGPVSLAYLRTMLAQCLVRARIPDTHNWAHILLPLILTVCSKVRPRPRAGEACDVRAYLKLKRIPGGEPSDSVYVPGVVLSKHVATKRMARNLPLVRPRVMLLAFPLDFGTQGLTSLDRAMHEKEYTRVLIARIVQLRPNLLVVRDNVSRLAIDMLEVSRSEMRLSSGVAETPLAHRKQA</sequence>
<evidence type="ECO:0000256" key="4">
    <source>
        <dbReference type="PROSITE-ProRule" id="PRU00091"/>
    </source>
</evidence>
<dbReference type="GO" id="GO:0046854">
    <property type="term" value="P:phosphatidylinositol phosphate biosynthetic process"/>
    <property type="evidence" value="ECO:0007669"/>
    <property type="project" value="TreeGrafter"/>
</dbReference>
<dbReference type="Proteomes" id="UP000245946">
    <property type="component" value="Unassembled WGS sequence"/>
</dbReference>
<dbReference type="PROSITE" id="PS50178">
    <property type="entry name" value="ZF_FYVE"/>
    <property type="match status" value="1"/>
</dbReference>
<feature type="region of interest" description="Disordered" evidence="5">
    <location>
        <begin position="1"/>
        <end position="45"/>
    </location>
</feature>
<feature type="domain" description="FYVE-type" evidence="6">
    <location>
        <begin position="203"/>
        <end position="265"/>
    </location>
</feature>
<dbReference type="PANTHER" id="PTHR45748">
    <property type="entry name" value="1-PHOSPHATIDYLINOSITOL 3-PHOSPHATE 5-KINASE-RELATED"/>
    <property type="match status" value="1"/>
</dbReference>
<dbReference type="Gene3D" id="3.50.7.10">
    <property type="entry name" value="GroEL"/>
    <property type="match status" value="1"/>
</dbReference>
<dbReference type="GeneID" id="37266961"/>
<dbReference type="Pfam" id="PF01363">
    <property type="entry name" value="FYVE"/>
    <property type="match status" value="1"/>
</dbReference>
<dbReference type="OrthoDB" id="660555at2759"/>
<dbReference type="SUPFAM" id="SSF57903">
    <property type="entry name" value="FYVE/PHD zinc finger"/>
    <property type="match status" value="1"/>
</dbReference>
<protein>
    <recommendedName>
        <fullName evidence="6">FYVE-type domain-containing protein</fullName>
    </recommendedName>
</protein>
<gene>
    <name evidence="7" type="ORF">FA09DRAFT_196225</name>
</gene>
<evidence type="ECO:0000256" key="5">
    <source>
        <dbReference type="SAM" id="MobiDB-lite"/>
    </source>
</evidence>
<dbReference type="GO" id="GO:0010008">
    <property type="term" value="C:endosome membrane"/>
    <property type="evidence" value="ECO:0007669"/>
    <property type="project" value="TreeGrafter"/>
</dbReference>
<feature type="region of interest" description="Disordered" evidence="5">
    <location>
        <begin position="99"/>
        <end position="131"/>
    </location>
</feature>
<dbReference type="Gene3D" id="3.30.40.10">
    <property type="entry name" value="Zinc/RING finger domain, C3HC4 (zinc finger)"/>
    <property type="match status" value="1"/>
</dbReference>
<evidence type="ECO:0000256" key="3">
    <source>
        <dbReference type="ARBA" id="ARBA00022833"/>
    </source>
</evidence>
<dbReference type="EMBL" id="KZ819313">
    <property type="protein sequence ID" value="PWN94473.1"/>
    <property type="molecule type" value="Genomic_DNA"/>
</dbReference>
<accession>A0A316Z2R0</accession>
<dbReference type="GO" id="GO:0000285">
    <property type="term" value="F:1-phosphatidylinositol-3-phosphate 5-kinase activity"/>
    <property type="evidence" value="ECO:0007669"/>
    <property type="project" value="TreeGrafter"/>
</dbReference>
<organism evidence="7 8">
    <name type="scientific">Tilletiopsis washingtonensis</name>
    <dbReference type="NCBI Taxonomy" id="58919"/>
    <lineage>
        <taxon>Eukaryota</taxon>
        <taxon>Fungi</taxon>
        <taxon>Dikarya</taxon>
        <taxon>Basidiomycota</taxon>
        <taxon>Ustilaginomycotina</taxon>
        <taxon>Exobasidiomycetes</taxon>
        <taxon>Entylomatales</taxon>
        <taxon>Entylomatales incertae sedis</taxon>
        <taxon>Tilletiopsis</taxon>
    </lineage>
</organism>
<evidence type="ECO:0000256" key="2">
    <source>
        <dbReference type="ARBA" id="ARBA00022771"/>
    </source>
</evidence>
<dbReference type="SMART" id="SM00064">
    <property type="entry name" value="FYVE"/>
    <property type="match status" value="1"/>
</dbReference>
<dbReference type="SUPFAM" id="SSF52029">
    <property type="entry name" value="GroEL apical domain-like"/>
    <property type="match status" value="1"/>
</dbReference>
<dbReference type="STRING" id="58919.A0A316Z2R0"/>
<dbReference type="AlphaFoldDB" id="A0A316Z2R0"/>
<dbReference type="InterPro" id="IPR017455">
    <property type="entry name" value="Znf_FYVE-rel"/>
</dbReference>
<proteinExistence type="predicted"/>
<dbReference type="GO" id="GO:0000329">
    <property type="term" value="C:fungal-type vacuole membrane"/>
    <property type="evidence" value="ECO:0007669"/>
    <property type="project" value="TreeGrafter"/>
</dbReference>
<dbReference type="RefSeq" id="XP_025594752.1">
    <property type="nucleotide sequence ID" value="XM_025739415.1"/>
</dbReference>
<dbReference type="GO" id="GO:0008270">
    <property type="term" value="F:zinc ion binding"/>
    <property type="evidence" value="ECO:0007669"/>
    <property type="project" value="UniProtKB-KW"/>
</dbReference>
<feature type="region of interest" description="Disordered" evidence="5">
    <location>
        <begin position="268"/>
        <end position="307"/>
    </location>
</feature>
<keyword evidence="2 4" id="KW-0863">Zinc-finger</keyword>
<feature type="region of interest" description="Disordered" evidence="5">
    <location>
        <begin position="402"/>
        <end position="475"/>
    </location>
</feature>
<keyword evidence="1" id="KW-0479">Metal-binding</keyword>
<dbReference type="InterPro" id="IPR027409">
    <property type="entry name" value="GroEL-like_apical_dom_sf"/>
</dbReference>
<evidence type="ECO:0000259" key="6">
    <source>
        <dbReference type="PROSITE" id="PS50178"/>
    </source>
</evidence>
<dbReference type="PANTHER" id="PTHR45748:SF7">
    <property type="entry name" value="1-PHOSPHATIDYLINOSITOL 3-PHOSPHATE 5-KINASE-RELATED"/>
    <property type="match status" value="1"/>
</dbReference>
<keyword evidence="3" id="KW-0862">Zinc</keyword>
<feature type="compositionally biased region" description="Low complexity" evidence="5">
    <location>
        <begin position="402"/>
        <end position="420"/>
    </location>
</feature>
<name>A0A316Z2R0_9BASI</name>
<reference evidence="7 8" key="1">
    <citation type="journal article" date="2018" name="Mol. Biol. Evol.">
        <title>Broad Genomic Sampling Reveals a Smut Pathogenic Ancestry of the Fungal Clade Ustilaginomycotina.</title>
        <authorList>
            <person name="Kijpornyongpan T."/>
            <person name="Mondo S.J."/>
            <person name="Barry K."/>
            <person name="Sandor L."/>
            <person name="Lee J."/>
            <person name="Lipzen A."/>
            <person name="Pangilinan J."/>
            <person name="LaButti K."/>
            <person name="Hainaut M."/>
            <person name="Henrissat B."/>
            <person name="Grigoriev I.V."/>
            <person name="Spatafora J.W."/>
            <person name="Aime M.C."/>
        </authorList>
    </citation>
    <scope>NUCLEOTIDE SEQUENCE [LARGE SCALE GENOMIC DNA]</scope>
    <source>
        <strain evidence="7 8">MCA 4186</strain>
    </source>
</reference>
<feature type="compositionally biased region" description="Low complexity" evidence="5">
    <location>
        <begin position="17"/>
        <end position="34"/>
    </location>
</feature>
<dbReference type="InterPro" id="IPR000306">
    <property type="entry name" value="Znf_FYVE"/>
</dbReference>